<reference evidence="4" key="1">
    <citation type="submission" date="2021-02" db="EMBL/GenBank/DDBJ databases">
        <authorList>
            <person name="Nowell W R."/>
        </authorList>
    </citation>
    <scope>NUCLEOTIDE SEQUENCE</scope>
</reference>
<evidence type="ECO:0000256" key="1">
    <source>
        <dbReference type="ARBA" id="ARBA00023157"/>
    </source>
</evidence>
<evidence type="ECO:0000313" key="5">
    <source>
        <dbReference type="Proteomes" id="UP000663868"/>
    </source>
</evidence>
<dbReference type="InterPro" id="IPR033116">
    <property type="entry name" value="TRYPSIN_SER"/>
</dbReference>
<dbReference type="GO" id="GO:0070403">
    <property type="term" value="F:NAD+ binding"/>
    <property type="evidence" value="ECO:0007669"/>
    <property type="project" value="InterPro"/>
</dbReference>
<dbReference type="PROSITE" id="PS00135">
    <property type="entry name" value="TRYPSIN_SER"/>
    <property type="match status" value="1"/>
</dbReference>
<comment type="similarity">
    <text evidence="2">Belongs to the peptidase S1 family. CLIP subfamily.</text>
</comment>
<dbReference type="InterPro" id="IPR051487">
    <property type="entry name" value="Ser/Thr_Proteases_Immune/Dev"/>
</dbReference>
<dbReference type="GO" id="GO:0006508">
    <property type="term" value="P:proteolysis"/>
    <property type="evidence" value="ECO:0007669"/>
    <property type="project" value="InterPro"/>
</dbReference>
<dbReference type="PRINTS" id="PR00722">
    <property type="entry name" value="CHYMOTRYPSIN"/>
</dbReference>
<keyword evidence="1" id="KW-1015">Disulfide bond</keyword>
<dbReference type="InterPro" id="IPR029035">
    <property type="entry name" value="DHS-like_NAD/FAD-binding_dom"/>
</dbReference>
<dbReference type="Gene3D" id="2.40.10.10">
    <property type="entry name" value="Trypsin-like serine proteases"/>
    <property type="match status" value="1"/>
</dbReference>
<dbReference type="InterPro" id="IPR003000">
    <property type="entry name" value="Sirtuin"/>
</dbReference>
<dbReference type="SUPFAM" id="SSF50494">
    <property type="entry name" value="Trypsin-like serine proteases"/>
    <property type="match status" value="1"/>
</dbReference>
<dbReference type="PROSITE" id="PS50240">
    <property type="entry name" value="TRYPSIN_DOM"/>
    <property type="match status" value="1"/>
</dbReference>
<evidence type="ECO:0000259" key="3">
    <source>
        <dbReference type="PROSITE" id="PS50240"/>
    </source>
</evidence>
<proteinExistence type="inferred from homology"/>
<dbReference type="Gene3D" id="3.40.50.1220">
    <property type="entry name" value="TPP-binding domain"/>
    <property type="match status" value="1"/>
</dbReference>
<evidence type="ECO:0000256" key="2">
    <source>
        <dbReference type="ARBA" id="ARBA00024195"/>
    </source>
</evidence>
<sequence length="349" mass="38110">ELHGNMNLEKCPKCDAKYLRDYDTEGNRKHYTGRRCDKPSCRARLKDSIINFGEDLPEDELNKALDHAGSLYRCSPLPVVANARIVNGENAGRNTLSWAVSVKIYKHGAFYECSGTIIDELYVMKAAHCVDSVQNPSNISVYAGSIDVYDDVVRSVSEIHLHPYRVLDLSSNDLAKICLLSAVATSEEYPIARTSLLTAGWGDKWSTGPSSTTLRQVTIQAVGAQTTYCQNIINDPTVQLCAGIMPGGGKDSCQGDSGGPLMMFNSNQTWELVSVVSYGNRYTLPNHPSVNTRITSYLEWIKTIIPNTSIPSTTPTTSPWITTTTKAITPSSATQTAATKQTTTTVVDN</sequence>
<dbReference type="Pfam" id="PF00089">
    <property type="entry name" value="Trypsin"/>
    <property type="match status" value="1"/>
</dbReference>
<dbReference type="InterPro" id="IPR009003">
    <property type="entry name" value="Peptidase_S1_PA"/>
</dbReference>
<gene>
    <name evidence="4" type="ORF">KXQ929_LOCUS36154</name>
</gene>
<dbReference type="Pfam" id="PF02146">
    <property type="entry name" value="SIR2"/>
    <property type="match status" value="1"/>
</dbReference>
<dbReference type="Proteomes" id="UP000663868">
    <property type="component" value="Unassembled WGS sequence"/>
</dbReference>
<dbReference type="CDD" id="cd00190">
    <property type="entry name" value="Tryp_SPc"/>
    <property type="match status" value="1"/>
</dbReference>
<feature type="non-terminal residue" evidence="4">
    <location>
        <position position="349"/>
    </location>
</feature>
<dbReference type="AlphaFoldDB" id="A0A819WXI6"/>
<dbReference type="InterPro" id="IPR043504">
    <property type="entry name" value="Peptidase_S1_PA_chymotrypsin"/>
</dbReference>
<dbReference type="SUPFAM" id="SSF52467">
    <property type="entry name" value="DHS-like NAD/FAD-binding domain"/>
    <property type="match status" value="1"/>
</dbReference>
<organism evidence="4 5">
    <name type="scientific">Adineta steineri</name>
    <dbReference type="NCBI Taxonomy" id="433720"/>
    <lineage>
        <taxon>Eukaryota</taxon>
        <taxon>Metazoa</taxon>
        <taxon>Spiralia</taxon>
        <taxon>Gnathifera</taxon>
        <taxon>Rotifera</taxon>
        <taxon>Eurotatoria</taxon>
        <taxon>Bdelloidea</taxon>
        <taxon>Adinetida</taxon>
        <taxon>Adinetidae</taxon>
        <taxon>Adineta</taxon>
    </lineage>
</organism>
<evidence type="ECO:0000313" key="4">
    <source>
        <dbReference type="EMBL" id="CAF4130486.1"/>
    </source>
</evidence>
<dbReference type="PANTHER" id="PTHR24256">
    <property type="entry name" value="TRYPTASE-RELATED"/>
    <property type="match status" value="1"/>
</dbReference>
<feature type="domain" description="Peptidase S1" evidence="3">
    <location>
        <begin position="85"/>
        <end position="306"/>
    </location>
</feature>
<dbReference type="InterPro" id="IPR001254">
    <property type="entry name" value="Trypsin_dom"/>
</dbReference>
<dbReference type="EMBL" id="CAJOBB010005498">
    <property type="protein sequence ID" value="CAF4130486.1"/>
    <property type="molecule type" value="Genomic_DNA"/>
</dbReference>
<dbReference type="GO" id="GO:0004252">
    <property type="term" value="F:serine-type endopeptidase activity"/>
    <property type="evidence" value="ECO:0007669"/>
    <property type="project" value="InterPro"/>
</dbReference>
<dbReference type="Gene3D" id="2.20.28.200">
    <property type="match status" value="1"/>
</dbReference>
<comment type="caution">
    <text evidence="4">The sequence shown here is derived from an EMBL/GenBank/DDBJ whole genome shotgun (WGS) entry which is preliminary data.</text>
</comment>
<accession>A0A819WXI6</accession>
<dbReference type="SMART" id="SM00020">
    <property type="entry name" value="Tryp_SPc"/>
    <property type="match status" value="1"/>
</dbReference>
<name>A0A819WXI6_9BILA</name>
<dbReference type="InterPro" id="IPR001314">
    <property type="entry name" value="Peptidase_S1A"/>
</dbReference>
<protein>
    <recommendedName>
        <fullName evidence="3">Peptidase S1 domain-containing protein</fullName>
    </recommendedName>
</protein>